<reference evidence="1 2" key="1">
    <citation type="journal article" date="2019" name="Emerg. Microbes Infect.">
        <title>Comprehensive subspecies identification of 175 nontuberculous mycobacteria species based on 7547 genomic profiles.</title>
        <authorList>
            <person name="Matsumoto Y."/>
            <person name="Kinjo T."/>
            <person name="Motooka D."/>
            <person name="Nabeya D."/>
            <person name="Jung N."/>
            <person name="Uechi K."/>
            <person name="Horii T."/>
            <person name="Iida T."/>
            <person name="Fujita J."/>
            <person name="Nakamura S."/>
        </authorList>
    </citation>
    <scope>NUCLEOTIDE SEQUENCE [LARGE SCALE GENOMIC DNA]</scope>
    <source>
        <strain evidence="1 2">JCM 14738</strain>
    </source>
</reference>
<evidence type="ECO:0000313" key="1">
    <source>
        <dbReference type="EMBL" id="BBZ37095.1"/>
    </source>
</evidence>
<name>A0A7I7Y5X8_9MYCO</name>
<proteinExistence type="predicted"/>
<protein>
    <submittedName>
        <fullName evidence="1">Uncharacterized protein</fullName>
    </submittedName>
</protein>
<dbReference type="EMBL" id="AP022613">
    <property type="protein sequence ID" value="BBZ37095.1"/>
    <property type="molecule type" value="Genomic_DNA"/>
</dbReference>
<sequence>MHVVVWDTLGLNMFRVVPRCLRTSGLLTLTMTTTNNAPVFIDVYALDDSDASDPDPIYYATANNVDELQSDLIDAMGDVTLEFLFADADTNVYNVRNADNVLIAIARMGTD</sequence>
<accession>A0A7I7Y5X8</accession>
<dbReference type="AlphaFoldDB" id="A0A7I7Y5X8"/>
<keyword evidence="2" id="KW-1185">Reference proteome</keyword>
<gene>
    <name evidence="1" type="ORF">MCNS_01580</name>
</gene>
<evidence type="ECO:0000313" key="2">
    <source>
        <dbReference type="Proteomes" id="UP000467385"/>
    </source>
</evidence>
<organism evidence="1 2">
    <name type="scientific">Mycobacterium conspicuum</name>
    <dbReference type="NCBI Taxonomy" id="44010"/>
    <lineage>
        <taxon>Bacteria</taxon>
        <taxon>Bacillati</taxon>
        <taxon>Actinomycetota</taxon>
        <taxon>Actinomycetes</taxon>
        <taxon>Mycobacteriales</taxon>
        <taxon>Mycobacteriaceae</taxon>
        <taxon>Mycobacterium</taxon>
    </lineage>
</organism>
<dbReference type="Proteomes" id="UP000467385">
    <property type="component" value="Chromosome"/>
</dbReference>